<dbReference type="OrthoDB" id="9178561at2"/>
<protein>
    <submittedName>
        <fullName evidence="8">Cache domain-containing protein</fullName>
    </submittedName>
</protein>
<keyword evidence="9" id="KW-1185">Reference proteome</keyword>
<dbReference type="AlphaFoldDB" id="A0A1H9J0F4"/>
<feature type="signal peptide" evidence="6">
    <location>
        <begin position="1"/>
        <end position="23"/>
    </location>
</feature>
<dbReference type="EMBL" id="FOGD01000002">
    <property type="protein sequence ID" value="SEQ80323.1"/>
    <property type="molecule type" value="Genomic_DNA"/>
</dbReference>
<sequence>MKTVFKQIAVGMTALTLAFGAVASDKGTAEEAMAMVKKGVALIKSSGQEKAFAEFNNPKGAFVQKDLYVMCYDMLGNNKCHGSNAKLIGKNLLEIKDADGKFIVKSFVETAQKSGKGWVDYKWPNAITKVVEPKSTYVEKIDDVLIGVGIYK</sequence>
<dbReference type="Pfam" id="PF17200">
    <property type="entry name" value="sCache_2"/>
    <property type="match status" value="1"/>
</dbReference>
<evidence type="ECO:0000256" key="4">
    <source>
        <dbReference type="ARBA" id="ARBA00022989"/>
    </source>
</evidence>
<evidence type="ECO:0000256" key="2">
    <source>
        <dbReference type="ARBA" id="ARBA00022475"/>
    </source>
</evidence>
<name>A0A1H9J0F4_9BURK</name>
<keyword evidence="4" id="KW-1133">Transmembrane helix</keyword>
<evidence type="ECO:0000256" key="5">
    <source>
        <dbReference type="ARBA" id="ARBA00023136"/>
    </source>
</evidence>
<evidence type="ECO:0000256" key="3">
    <source>
        <dbReference type="ARBA" id="ARBA00022692"/>
    </source>
</evidence>
<evidence type="ECO:0000256" key="6">
    <source>
        <dbReference type="SAM" id="SignalP"/>
    </source>
</evidence>
<dbReference type="STRING" id="180197.SAMN02982919_01276"/>
<proteinExistence type="predicted"/>
<reference evidence="8 9" key="1">
    <citation type="submission" date="2016-10" db="EMBL/GenBank/DDBJ databases">
        <authorList>
            <person name="de Groot N.N."/>
        </authorList>
    </citation>
    <scope>NUCLEOTIDE SEQUENCE [LARGE SCALE GENOMIC DNA]</scope>
    <source>
        <strain evidence="8 9">ATCC 35958</strain>
    </source>
</reference>
<dbReference type="InterPro" id="IPR033480">
    <property type="entry name" value="sCache_2"/>
</dbReference>
<accession>A0A1H9J0F4</accession>
<feature type="chain" id="PRO_5011634671" evidence="6">
    <location>
        <begin position="24"/>
        <end position="152"/>
    </location>
</feature>
<dbReference type="RefSeq" id="WP_091454928.1">
    <property type="nucleotide sequence ID" value="NZ_FOGD01000002.1"/>
</dbReference>
<keyword evidence="6" id="KW-0732">Signal</keyword>
<evidence type="ECO:0000313" key="8">
    <source>
        <dbReference type="EMBL" id="SEQ80323.1"/>
    </source>
</evidence>
<comment type="subcellular location">
    <subcellularLocation>
        <location evidence="1">Cell membrane</location>
        <topology evidence="1">Multi-pass membrane protein</topology>
    </subcellularLocation>
</comment>
<evidence type="ECO:0000256" key="1">
    <source>
        <dbReference type="ARBA" id="ARBA00004651"/>
    </source>
</evidence>
<keyword evidence="2" id="KW-1003">Cell membrane</keyword>
<feature type="domain" description="Single Cache" evidence="7">
    <location>
        <begin position="29"/>
        <end position="105"/>
    </location>
</feature>
<dbReference type="SMART" id="SM01049">
    <property type="entry name" value="Cache_2"/>
    <property type="match status" value="1"/>
</dbReference>
<dbReference type="Gene3D" id="3.30.450.20">
    <property type="entry name" value="PAS domain"/>
    <property type="match status" value="1"/>
</dbReference>
<dbReference type="GO" id="GO:0005886">
    <property type="term" value="C:plasma membrane"/>
    <property type="evidence" value="ECO:0007669"/>
    <property type="project" value="UniProtKB-SubCell"/>
</dbReference>
<dbReference type="Proteomes" id="UP000199766">
    <property type="component" value="Unassembled WGS sequence"/>
</dbReference>
<evidence type="ECO:0000313" key="9">
    <source>
        <dbReference type="Proteomes" id="UP000199766"/>
    </source>
</evidence>
<organism evidence="8 9">
    <name type="scientific">Giesbergeria anulus</name>
    <dbReference type="NCBI Taxonomy" id="180197"/>
    <lineage>
        <taxon>Bacteria</taxon>
        <taxon>Pseudomonadati</taxon>
        <taxon>Pseudomonadota</taxon>
        <taxon>Betaproteobacteria</taxon>
        <taxon>Burkholderiales</taxon>
        <taxon>Comamonadaceae</taxon>
        <taxon>Giesbergeria</taxon>
    </lineage>
</organism>
<gene>
    <name evidence="8" type="ORF">SAMN02982919_01276</name>
</gene>
<keyword evidence="3" id="KW-0812">Transmembrane</keyword>
<evidence type="ECO:0000259" key="7">
    <source>
        <dbReference type="SMART" id="SM01049"/>
    </source>
</evidence>
<keyword evidence="5" id="KW-0472">Membrane</keyword>